<protein>
    <submittedName>
        <fullName evidence="2">Uncharacterized protein</fullName>
    </submittedName>
</protein>
<sequence length="180" mass="19461">MDTSTESTSIETPSDKKSSSAGIITAIVVILALAGLWALGRYTSIKVPGVPKAGEGAKVAQGLQDAGEGEPWQAVFLSNGQVYFGHLGDEGSQYATLEEVYYLQVQQPLQQATGTTTGQVIGVQQPNAQQQLVLIKFGTELHGPEDRMVINRDHILFWEDLKPDSTVVRSITNYKNGVQE</sequence>
<dbReference type="AlphaFoldDB" id="A0A1F7UIJ5"/>
<name>A0A1F7UIJ5_9BACT</name>
<dbReference type="Proteomes" id="UP000176604">
    <property type="component" value="Unassembled WGS sequence"/>
</dbReference>
<accession>A0A1F7UIJ5</accession>
<feature type="transmembrane region" description="Helical" evidence="1">
    <location>
        <begin position="20"/>
        <end position="39"/>
    </location>
</feature>
<comment type="caution">
    <text evidence="2">The sequence shown here is derived from an EMBL/GenBank/DDBJ whole genome shotgun (WGS) entry which is preliminary data.</text>
</comment>
<evidence type="ECO:0000256" key="1">
    <source>
        <dbReference type="SAM" id="Phobius"/>
    </source>
</evidence>
<keyword evidence="1" id="KW-1133">Transmembrane helix</keyword>
<gene>
    <name evidence="2" type="ORF">A3J43_04195</name>
</gene>
<keyword evidence="1" id="KW-0812">Transmembrane</keyword>
<evidence type="ECO:0000313" key="2">
    <source>
        <dbReference type="EMBL" id="OGL78089.1"/>
    </source>
</evidence>
<keyword evidence="1" id="KW-0472">Membrane</keyword>
<organism evidence="2 3">
    <name type="scientific">Candidatus Uhrbacteria bacterium RIFCSPHIGHO2_12_FULL_54_23</name>
    <dbReference type="NCBI Taxonomy" id="1802397"/>
    <lineage>
        <taxon>Bacteria</taxon>
        <taxon>Candidatus Uhriibacteriota</taxon>
    </lineage>
</organism>
<reference evidence="2 3" key="1">
    <citation type="journal article" date="2016" name="Nat. Commun.">
        <title>Thousands of microbial genomes shed light on interconnected biogeochemical processes in an aquifer system.</title>
        <authorList>
            <person name="Anantharaman K."/>
            <person name="Brown C.T."/>
            <person name="Hug L.A."/>
            <person name="Sharon I."/>
            <person name="Castelle C.J."/>
            <person name="Probst A.J."/>
            <person name="Thomas B.C."/>
            <person name="Singh A."/>
            <person name="Wilkins M.J."/>
            <person name="Karaoz U."/>
            <person name="Brodie E.L."/>
            <person name="Williams K.H."/>
            <person name="Hubbard S.S."/>
            <person name="Banfield J.F."/>
        </authorList>
    </citation>
    <scope>NUCLEOTIDE SEQUENCE [LARGE SCALE GENOMIC DNA]</scope>
</reference>
<proteinExistence type="predicted"/>
<evidence type="ECO:0000313" key="3">
    <source>
        <dbReference type="Proteomes" id="UP000176604"/>
    </source>
</evidence>
<dbReference type="STRING" id="1802397.A3J43_04195"/>
<dbReference type="EMBL" id="MGEF01000039">
    <property type="protein sequence ID" value="OGL78089.1"/>
    <property type="molecule type" value="Genomic_DNA"/>
</dbReference>